<feature type="domain" description="Inositol polyphosphate-related phosphatase" evidence="2">
    <location>
        <begin position="960"/>
        <end position="1295"/>
    </location>
</feature>
<feature type="region of interest" description="Disordered" evidence="1">
    <location>
        <begin position="1281"/>
        <end position="1306"/>
    </location>
</feature>
<feature type="compositionally biased region" description="Low complexity" evidence="1">
    <location>
        <begin position="153"/>
        <end position="167"/>
    </location>
</feature>
<feature type="compositionally biased region" description="Polar residues" evidence="1">
    <location>
        <begin position="77"/>
        <end position="87"/>
    </location>
</feature>
<feature type="compositionally biased region" description="Gly residues" evidence="1">
    <location>
        <begin position="443"/>
        <end position="461"/>
    </location>
</feature>
<organism evidence="3 4">
    <name type="scientific">Tilletia horrida</name>
    <dbReference type="NCBI Taxonomy" id="155126"/>
    <lineage>
        <taxon>Eukaryota</taxon>
        <taxon>Fungi</taxon>
        <taxon>Dikarya</taxon>
        <taxon>Basidiomycota</taxon>
        <taxon>Ustilaginomycotina</taxon>
        <taxon>Exobasidiomycetes</taxon>
        <taxon>Tilletiales</taxon>
        <taxon>Tilletiaceae</taxon>
        <taxon>Tilletia</taxon>
    </lineage>
</organism>
<dbReference type="Gene3D" id="2.130.10.10">
    <property type="entry name" value="YVTN repeat-like/Quinoprotein amine dehydrogenase"/>
    <property type="match status" value="1"/>
</dbReference>
<dbReference type="SUPFAM" id="SSF50978">
    <property type="entry name" value="WD40 repeat-like"/>
    <property type="match status" value="1"/>
</dbReference>
<evidence type="ECO:0000259" key="2">
    <source>
        <dbReference type="SMART" id="SM00128"/>
    </source>
</evidence>
<accession>A0AAN6GBS7</accession>
<feature type="compositionally biased region" description="Low complexity" evidence="1">
    <location>
        <begin position="547"/>
        <end position="560"/>
    </location>
</feature>
<evidence type="ECO:0000256" key="1">
    <source>
        <dbReference type="SAM" id="MobiDB-lite"/>
    </source>
</evidence>
<proteinExistence type="predicted"/>
<feature type="compositionally biased region" description="Low complexity" evidence="1">
    <location>
        <begin position="404"/>
        <end position="416"/>
    </location>
</feature>
<feature type="compositionally biased region" description="Acidic residues" evidence="1">
    <location>
        <begin position="328"/>
        <end position="338"/>
    </location>
</feature>
<dbReference type="InterPro" id="IPR000300">
    <property type="entry name" value="IPPc"/>
</dbReference>
<comment type="caution">
    <text evidence="3">The sequence shown here is derived from an EMBL/GenBank/DDBJ whole genome shotgun (WGS) entry which is preliminary data.</text>
</comment>
<dbReference type="GO" id="GO:0004439">
    <property type="term" value="F:phosphatidylinositol-4,5-bisphosphate 5-phosphatase activity"/>
    <property type="evidence" value="ECO:0007669"/>
    <property type="project" value="TreeGrafter"/>
</dbReference>
<dbReference type="InterPro" id="IPR036322">
    <property type="entry name" value="WD40_repeat_dom_sf"/>
</dbReference>
<feature type="region of interest" description="Disordered" evidence="1">
    <location>
        <begin position="541"/>
        <end position="569"/>
    </location>
</feature>
<dbReference type="SMART" id="SM00128">
    <property type="entry name" value="IPPc"/>
    <property type="match status" value="1"/>
</dbReference>
<feature type="compositionally biased region" description="Low complexity" evidence="1">
    <location>
        <begin position="112"/>
        <end position="126"/>
    </location>
</feature>
<evidence type="ECO:0000313" key="3">
    <source>
        <dbReference type="EMBL" id="KAK0532058.1"/>
    </source>
</evidence>
<dbReference type="Pfam" id="PF22669">
    <property type="entry name" value="Exo_endo_phos2"/>
    <property type="match status" value="1"/>
</dbReference>
<feature type="compositionally biased region" description="Low complexity" evidence="1">
    <location>
        <begin position="248"/>
        <end position="271"/>
    </location>
</feature>
<dbReference type="PANTHER" id="PTHR11200">
    <property type="entry name" value="INOSITOL 5-PHOSPHATASE"/>
    <property type="match status" value="1"/>
</dbReference>
<feature type="compositionally biased region" description="Polar residues" evidence="1">
    <location>
        <begin position="44"/>
        <end position="53"/>
    </location>
</feature>
<dbReference type="Gene3D" id="3.60.10.10">
    <property type="entry name" value="Endonuclease/exonuclease/phosphatase"/>
    <property type="match status" value="1"/>
</dbReference>
<feature type="compositionally biased region" description="Low complexity" evidence="1">
    <location>
        <begin position="54"/>
        <end position="67"/>
    </location>
</feature>
<protein>
    <recommendedName>
        <fullName evidence="2">Inositol polyphosphate-related phosphatase domain-containing protein</fullName>
    </recommendedName>
</protein>
<dbReference type="PANTHER" id="PTHR11200:SF240">
    <property type="entry name" value="INOSITOL POLYPHOSPHATE 5-PHOSPHATASE C9G1.10C-RELATED"/>
    <property type="match status" value="1"/>
</dbReference>
<feature type="region of interest" description="Disordered" evidence="1">
    <location>
        <begin position="1"/>
        <end position="371"/>
    </location>
</feature>
<sequence>MSAQDSTMDARLRAAAGIDNDAHAEEAEAQQQSVSALRSRFEHLQSSSSTPHRQQQPSSSIQSIDSSTAQPPPPLLRTSSTFSTVSRISLPDIGSALTWADGGSMKTPGPPSASSSAAAAAAAAAPMSPPAVPAESAAAPPPPLPPTLPPRPLSSGQVPQAAAAATPLSPPPAIPGVRPVSPSASASASASASQRPPSHPSSAAARSTSYTSSAQPSPSASPNPAGKSGSNGSLCAAVRTSPPPPPATASTFSPSGTRLPAASSSSAISSSEPATRAFPPPLLRSQHSKHNTGITTAANASLLPPPSQHQNHRREQAGMSPYSSSSATEDEDDDEEEGRDLFGASSDEDDEARYDHAPATPIPIDGATGPVSRHLSLARKPRGFRQKRRTLGAKALESVTATSTFLSRSLSTSARSPTNLAPLPPSIISLSPPGSASTSRPGSSGGTSGNDGGGSGVGLGLRGVASPMSSASSRFSAGIVEQFPDATHVNRRPPAFLPPRSAIAKSEFVDFDVCGSIVVTATHDGKVKVYHLPAAQANTAHSGQGISTSQHASHSSSSSTHHSHSSKYAGAEKVCEIEIRASKNGIEGAGPKEKLTAIAFRCAAPAPTHAAARKTMGRFVWVATKEGVLYEVDLSEARVCDSKMHLHSTAIVLLERVGDKMIALDDGGKISTWVAPAPAAPAAGDGEGSATPAPVPQVCVTMQTRPSTQRITLEKHACPLLLGDQLWICSGPHSSSHHLGGSSPSNGSGAGAGAGSPSNGGAGNGGSGSNGASAAGLRISIYNPPFVENRNFSAVSRPVSLPRGMASAADVGAVCTGATIPARPDVVFLGHESGHVTIWSKATFQCVGVQRLGRHSVVAMAGVVRFLWVGTRTGEICVYDPEDTQTSSPAPAAWRLLKKWGAHREPIFKLVVDRAAADVPQLQVGSAGEDGCVHFWDGTLQIDWLDKAVLCREAEFCTFRPLRLFITTFNIDAACPLDLQRGASSENVDFLETLITSATRGEHAADILVFGLQELIDLEKKSLTAKTLLVGKRRFADDMGAKISANYKDWHDALTRAVLIHAPPDRPYHVIASDSLVGLFTLVFVRASELPHIRDAATGVTKVGLGGRYGNKGAIATRMVIEDTSLSFVNCHLSAGQRAIKRRNQDVADILEDPDVFEQKVENTDAFVPGGDGRMILDHTLCFLSGDLNYRIDERRDTTIALIKSRQLDHLLALDQLRVQMRTNPTFRLRYFTEASPLSFDPTYKYDKHTHEWDSSAKQRIPAWCDRILWREQGADWSRSRARSRSTLKVSPTLPAGGDDDGGADASAAVSISSHLENVGGENGLQTHPHPPPLSTSPIQQHQLLHEAQTHPHPPGGAGHVRVLAYRRWEPTISDHRPVSGLFEIQVRRVVRERKEEVLRQLRSEWREVEEEMVGIANSQWWL</sequence>
<reference evidence="3" key="1">
    <citation type="journal article" date="2023" name="PhytoFront">
        <title>Draft Genome Resources of Seven Strains of Tilletia horrida, Causal Agent of Kernel Smut of Rice.</title>
        <authorList>
            <person name="Khanal S."/>
            <person name="Antony Babu S."/>
            <person name="Zhou X.G."/>
        </authorList>
    </citation>
    <scope>NUCLEOTIDE SEQUENCE</scope>
    <source>
        <strain evidence="3">TX3</strain>
    </source>
</reference>
<name>A0AAN6GBS7_9BASI</name>
<feature type="compositionally biased region" description="Low complexity" evidence="1">
    <location>
        <begin position="426"/>
        <end position="442"/>
    </location>
</feature>
<evidence type="ECO:0000313" key="4">
    <source>
        <dbReference type="Proteomes" id="UP001176521"/>
    </source>
</evidence>
<dbReference type="SUPFAM" id="SSF56219">
    <property type="entry name" value="DNase I-like"/>
    <property type="match status" value="1"/>
</dbReference>
<feature type="region of interest" description="Disordered" evidence="1">
    <location>
        <begin position="1318"/>
        <end position="1338"/>
    </location>
</feature>
<dbReference type="InterPro" id="IPR015943">
    <property type="entry name" value="WD40/YVTN_repeat-like_dom_sf"/>
</dbReference>
<gene>
    <name evidence="3" type="ORF">OC842_003418</name>
</gene>
<feature type="compositionally biased region" description="Low complexity" evidence="1">
    <location>
        <begin position="733"/>
        <end position="747"/>
    </location>
</feature>
<dbReference type="InterPro" id="IPR036691">
    <property type="entry name" value="Endo/exonu/phosph_ase_sf"/>
</dbReference>
<feature type="compositionally biased region" description="Low complexity" evidence="1">
    <location>
        <begin position="178"/>
        <end position="240"/>
    </location>
</feature>
<feature type="region of interest" description="Disordered" evidence="1">
    <location>
        <begin position="733"/>
        <end position="769"/>
    </location>
</feature>
<feature type="compositionally biased region" description="Gly residues" evidence="1">
    <location>
        <begin position="748"/>
        <end position="769"/>
    </location>
</feature>
<dbReference type="GO" id="GO:0046856">
    <property type="term" value="P:phosphatidylinositol dephosphorylation"/>
    <property type="evidence" value="ECO:0007669"/>
    <property type="project" value="InterPro"/>
</dbReference>
<keyword evidence="4" id="KW-1185">Reference proteome</keyword>
<dbReference type="EMBL" id="JAPDMQ010000169">
    <property type="protein sequence ID" value="KAK0532058.1"/>
    <property type="molecule type" value="Genomic_DNA"/>
</dbReference>
<dbReference type="Proteomes" id="UP001176521">
    <property type="component" value="Unassembled WGS sequence"/>
</dbReference>
<feature type="compositionally biased region" description="Pro residues" evidence="1">
    <location>
        <begin position="139"/>
        <end position="152"/>
    </location>
</feature>
<dbReference type="InterPro" id="IPR046985">
    <property type="entry name" value="IP5"/>
</dbReference>
<feature type="region of interest" description="Disordered" evidence="1">
    <location>
        <begin position="404"/>
        <end position="465"/>
    </location>
</feature>